<sequence>MKPMNWALVLIALVYFTFTSADTWHSLNGTEYYIEHSYVSTYHQAADGCKQKSSILAVVKTPAVKNFLVAKIGKLYGKPYSFYIGLRKHGDDLVWSDGTDVSTGGTWWDSSQPKKYGEGDFVVMGGVHQLHPDFLWYNISANTPSRYICQRQINKTTTTFHKINPTTVTVATNSLINQQKGLQADATTEALSAISKNATSSQNLHLKTSALRAQEATVAMSSEKIRPTVVDFNTSSQTATKVLDLSQQRFSSKSFLFITNSTVQLVSNSHYGYVYAIFSFLTIIIICFLVFIIRIIMKLRKKRARWYYNLENGDARNSNVEMNDIRLGDAVSMDLGSQDPFAVESDNLTFSYDYTSCSCKEKSEVYVKSHVYL</sequence>
<evidence type="ECO:0000256" key="1">
    <source>
        <dbReference type="SAM" id="Phobius"/>
    </source>
</evidence>
<evidence type="ECO:0000313" key="4">
    <source>
        <dbReference type="EMBL" id="CAK8675807.1"/>
    </source>
</evidence>
<accession>A0ABP0F7X8</accession>
<evidence type="ECO:0000256" key="2">
    <source>
        <dbReference type="SAM" id="SignalP"/>
    </source>
</evidence>
<evidence type="ECO:0000259" key="3">
    <source>
        <dbReference type="PROSITE" id="PS50041"/>
    </source>
</evidence>
<keyword evidence="1" id="KW-1133">Transmembrane helix</keyword>
<dbReference type="InterPro" id="IPR001304">
    <property type="entry name" value="C-type_lectin-like"/>
</dbReference>
<keyword evidence="2" id="KW-0732">Signal</keyword>
<comment type="caution">
    <text evidence="4">The sequence shown here is derived from an EMBL/GenBank/DDBJ whole genome shotgun (WGS) entry which is preliminary data.</text>
</comment>
<name>A0ABP0F7X8_CLALP</name>
<dbReference type="SUPFAM" id="SSF56436">
    <property type="entry name" value="C-type lectin-like"/>
    <property type="match status" value="1"/>
</dbReference>
<reference evidence="4 5" key="1">
    <citation type="submission" date="2024-02" db="EMBL/GenBank/DDBJ databases">
        <authorList>
            <person name="Daric V."/>
            <person name="Darras S."/>
        </authorList>
    </citation>
    <scope>NUCLEOTIDE SEQUENCE [LARGE SCALE GENOMIC DNA]</scope>
</reference>
<proteinExistence type="predicted"/>
<keyword evidence="5" id="KW-1185">Reference proteome</keyword>
<gene>
    <name evidence="4" type="ORF">CVLEPA_LOCUS5342</name>
</gene>
<feature type="chain" id="PRO_5047278352" description="C-type lectin domain-containing protein" evidence="2">
    <location>
        <begin position="22"/>
        <end position="373"/>
    </location>
</feature>
<dbReference type="InterPro" id="IPR016186">
    <property type="entry name" value="C-type_lectin-like/link_sf"/>
</dbReference>
<dbReference type="CDD" id="cd00037">
    <property type="entry name" value="CLECT"/>
    <property type="match status" value="1"/>
</dbReference>
<feature type="signal peptide" evidence="2">
    <location>
        <begin position="1"/>
        <end position="21"/>
    </location>
</feature>
<feature type="domain" description="C-type lectin" evidence="3">
    <location>
        <begin position="27"/>
        <end position="150"/>
    </location>
</feature>
<dbReference type="PANTHER" id="PTHR22803">
    <property type="entry name" value="MANNOSE, PHOSPHOLIPASE, LECTIN RECEPTOR RELATED"/>
    <property type="match status" value="1"/>
</dbReference>
<dbReference type="EMBL" id="CAWYQH010000024">
    <property type="protein sequence ID" value="CAK8675807.1"/>
    <property type="molecule type" value="Genomic_DNA"/>
</dbReference>
<dbReference type="Gene3D" id="3.10.100.10">
    <property type="entry name" value="Mannose-Binding Protein A, subunit A"/>
    <property type="match status" value="1"/>
</dbReference>
<keyword evidence="1" id="KW-0812">Transmembrane</keyword>
<organism evidence="4 5">
    <name type="scientific">Clavelina lepadiformis</name>
    <name type="common">Light-bulb sea squirt</name>
    <name type="synonym">Ascidia lepadiformis</name>
    <dbReference type="NCBI Taxonomy" id="159417"/>
    <lineage>
        <taxon>Eukaryota</taxon>
        <taxon>Metazoa</taxon>
        <taxon>Chordata</taxon>
        <taxon>Tunicata</taxon>
        <taxon>Ascidiacea</taxon>
        <taxon>Aplousobranchia</taxon>
        <taxon>Clavelinidae</taxon>
        <taxon>Clavelina</taxon>
    </lineage>
</organism>
<dbReference type="Pfam" id="PF00059">
    <property type="entry name" value="Lectin_C"/>
    <property type="match status" value="1"/>
</dbReference>
<dbReference type="InterPro" id="IPR050111">
    <property type="entry name" value="C-type_lectin/snaclec_domain"/>
</dbReference>
<dbReference type="Proteomes" id="UP001642483">
    <property type="component" value="Unassembled WGS sequence"/>
</dbReference>
<dbReference type="InterPro" id="IPR016187">
    <property type="entry name" value="CTDL_fold"/>
</dbReference>
<dbReference type="SMART" id="SM00034">
    <property type="entry name" value="CLECT"/>
    <property type="match status" value="1"/>
</dbReference>
<feature type="transmembrane region" description="Helical" evidence="1">
    <location>
        <begin position="273"/>
        <end position="297"/>
    </location>
</feature>
<keyword evidence="1" id="KW-0472">Membrane</keyword>
<evidence type="ECO:0000313" key="5">
    <source>
        <dbReference type="Proteomes" id="UP001642483"/>
    </source>
</evidence>
<dbReference type="PROSITE" id="PS50041">
    <property type="entry name" value="C_TYPE_LECTIN_2"/>
    <property type="match status" value="1"/>
</dbReference>
<protein>
    <recommendedName>
        <fullName evidence="3">C-type lectin domain-containing protein</fullName>
    </recommendedName>
</protein>